<dbReference type="Pfam" id="PF00665">
    <property type="entry name" value="rve"/>
    <property type="match status" value="1"/>
</dbReference>
<dbReference type="PANTHER" id="PTHR37984">
    <property type="entry name" value="PROTEIN CBG26694"/>
    <property type="match status" value="1"/>
</dbReference>
<dbReference type="PROSITE" id="PS50994">
    <property type="entry name" value="INTEGRASE"/>
    <property type="match status" value="1"/>
</dbReference>
<gene>
    <name evidence="2" type="ORF">Sradi_4301500</name>
</gene>
<reference evidence="2" key="2">
    <citation type="journal article" date="2024" name="Plant">
        <title>Genomic evolution and insights into agronomic trait innovations of Sesamum species.</title>
        <authorList>
            <person name="Miao H."/>
            <person name="Wang L."/>
            <person name="Qu L."/>
            <person name="Liu H."/>
            <person name="Sun Y."/>
            <person name="Le M."/>
            <person name="Wang Q."/>
            <person name="Wei S."/>
            <person name="Zheng Y."/>
            <person name="Lin W."/>
            <person name="Duan Y."/>
            <person name="Cao H."/>
            <person name="Xiong S."/>
            <person name="Wang X."/>
            <person name="Wei L."/>
            <person name="Li C."/>
            <person name="Ma Q."/>
            <person name="Ju M."/>
            <person name="Zhao R."/>
            <person name="Li G."/>
            <person name="Mu C."/>
            <person name="Tian Q."/>
            <person name="Mei H."/>
            <person name="Zhang T."/>
            <person name="Gao T."/>
            <person name="Zhang H."/>
        </authorList>
    </citation>
    <scope>NUCLEOTIDE SEQUENCE</scope>
    <source>
        <strain evidence="2">G02</strain>
    </source>
</reference>
<feature type="domain" description="Integrase catalytic" evidence="1">
    <location>
        <begin position="109"/>
        <end position="262"/>
    </location>
</feature>
<dbReference type="InterPro" id="IPR050951">
    <property type="entry name" value="Retrovirus_Pol_polyprotein"/>
</dbReference>
<organism evidence="2">
    <name type="scientific">Sesamum radiatum</name>
    <name type="common">Black benniseed</name>
    <dbReference type="NCBI Taxonomy" id="300843"/>
    <lineage>
        <taxon>Eukaryota</taxon>
        <taxon>Viridiplantae</taxon>
        <taxon>Streptophyta</taxon>
        <taxon>Embryophyta</taxon>
        <taxon>Tracheophyta</taxon>
        <taxon>Spermatophyta</taxon>
        <taxon>Magnoliopsida</taxon>
        <taxon>eudicotyledons</taxon>
        <taxon>Gunneridae</taxon>
        <taxon>Pentapetalae</taxon>
        <taxon>asterids</taxon>
        <taxon>lamiids</taxon>
        <taxon>Lamiales</taxon>
        <taxon>Pedaliaceae</taxon>
        <taxon>Sesamum</taxon>
    </lineage>
</organism>
<comment type="caution">
    <text evidence="2">The sequence shown here is derived from an EMBL/GenBank/DDBJ whole genome shotgun (WGS) entry which is preliminary data.</text>
</comment>
<dbReference type="Pfam" id="PF17921">
    <property type="entry name" value="Integrase_H2C2"/>
    <property type="match status" value="1"/>
</dbReference>
<dbReference type="PANTHER" id="PTHR37984:SF5">
    <property type="entry name" value="PROTEIN NYNRIN-LIKE"/>
    <property type="match status" value="1"/>
</dbReference>
<evidence type="ECO:0000313" key="2">
    <source>
        <dbReference type="EMBL" id="KAL0344702.1"/>
    </source>
</evidence>
<protein>
    <submittedName>
        <fullName evidence="2">Gag-Pol polyprotein</fullName>
    </submittedName>
</protein>
<dbReference type="Gene3D" id="3.30.420.10">
    <property type="entry name" value="Ribonuclease H-like superfamily/Ribonuclease H"/>
    <property type="match status" value="1"/>
</dbReference>
<sequence length="262" mass="29826">MQKLTVRAKRLKFKATRFTIIGNDLYKRTIGGPLLKCLDEERAQYVLREIHEGSCGNHSGKIVGAESNEARIFWHTLVKDATEFARKCESCQKFASLIHTPATPMDPIRIACPFDQWGIDILGPFPPAAAQKKFIVVTLEYFTKWVEAEALAKRTEREMINFIWKNIICRFGIPRILISDNGTQFQGKSITAWCKELKIQQNFTTVGNPQANGQTEVTNRTILQHLKTRIEGAKSSWVDELPGVLWAYRTTPRSATVRLPFD</sequence>
<dbReference type="InterPro" id="IPR001584">
    <property type="entry name" value="Integrase_cat-core"/>
</dbReference>
<dbReference type="InterPro" id="IPR036397">
    <property type="entry name" value="RNaseH_sf"/>
</dbReference>
<dbReference type="InterPro" id="IPR012337">
    <property type="entry name" value="RNaseH-like_sf"/>
</dbReference>
<dbReference type="InterPro" id="IPR041588">
    <property type="entry name" value="Integrase_H2C2"/>
</dbReference>
<dbReference type="EMBL" id="JACGWJ010000019">
    <property type="protein sequence ID" value="KAL0344702.1"/>
    <property type="molecule type" value="Genomic_DNA"/>
</dbReference>
<reference evidence="2" key="1">
    <citation type="submission" date="2020-06" db="EMBL/GenBank/DDBJ databases">
        <authorList>
            <person name="Li T."/>
            <person name="Hu X."/>
            <person name="Zhang T."/>
            <person name="Song X."/>
            <person name="Zhang H."/>
            <person name="Dai N."/>
            <person name="Sheng W."/>
            <person name="Hou X."/>
            <person name="Wei L."/>
        </authorList>
    </citation>
    <scope>NUCLEOTIDE SEQUENCE</scope>
    <source>
        <strain evidence="2">G02</strain>
        <tissue evidence="2">Leaf</tissue>
    </source>
</reference>
<dbReference type="GO" id="GO:0015074">
    <property type="term" value="P:DNA integration"/>
    <property type="evidence" value="ECO:0007669"/>
    <property type="project" value="InterPro"/>
</dbReference>
<proteinExistence type="predicted"/>
<accession>A0AAW2NL65</accession>
<dbReference type="SUPFAM" id="SSF53098">
    <property type="entry name" value="Ribonuclease H-like"/>
    <property type="match status" value="1"/>
</dbReference>
<dbReference type="AlphaFoldDB" id="A0AAW2NL65"/>
<dbReference type="GO" id="GO:0003676">
    <property type="term" value="F:nucleic acid binding"/>
    <property type="evidence" value="ECO:0007669"/>
    <property type="project" value="InterPro"/>
</dbReference>
<evidence type="ECO:0000259" key="1">
    <source>
        <dbReference type="PROSITE" id="PS50994"/>
    </source>
</evidence>
<dbReference type="Gene3D" id="1.10.340.70">
    <property type="match status" value="1"/>
</dbReference>
<name>A0AAW2NL65_SESRA</name>